<dbReference type="EMBL" id="JH668375">
    <property type="protein sequence ID" value="KAG6449617.1"/>
    <property type="molecule type" value="Genomic_DNA"/>
</dbReference>
<protein>
    <submittedName>
        <fullName evidence="2">Uncharacterized protein</fullName>
    </submittedName>
</protein>
<feature type="transmembrane region" description="Helical" evidence="1">
    <location>
        <begin position="55"/>
        <end position="84"/>
    </location>
</feature>
<dbReference type="AlphaFoldDB" id="A0A922CKI8"/>
<keyword evidence="1" id="KW-1133">Transmembrane helix</keyword>
<reference evidence="2" key="2">
    <citation type="submission" date="2020-12" db="EMBL/GenBank/DDBJ databases">
        <authorList>
            <person name="Kanost M."/>
        </authorList>
    </citation>
    <scope>NUCLEOTIDE SEQUENCE</scope>
</reference>
<feature type="transmembrane region" description="Helical" evidence="1">
    <location>
        <begin position="90"/>
        <end position="113"/>
    </location>
</feature>
<name>A0A922CKI8_MANSE</name>
<gene>
    <name evidence="2" type="ORF">O3G_MSEX006140</name>
</gene>
<comment type="caution">
    <text evidence="2">The sequence shown here is derived from an EMBL/GenBank/DDBJ whole genome shotgun (WGS) entry which is preliminary data.</text>
</comment>
<sequence>MELNLTKSFIIALKLLWSPYFSFWDKFTKKFLKSSQETVVILLQQPLLTTVLSSLLILMLLGILFISFAAIIITLGLIIIILIVEGSFMVIGFVLTGLILIAIFIFFIMVNAIKHHIEHIRTTLLYQHK</sequence>
<dbReference type="EMBL" id="JH668375">
    <property type="protein sequence ID" value="KAG6449618.1"/>
    <property type="molecule type" value="Genomic_DNA"/>
</dbReference>
<accession>A0A922CKI8</accession>
<proteinExistence type="predicted"/>
<dbReference type="Proteomes" id="UP000791440">
    <property type="component" value="Unassembled WGS sequence"/>
</dbReference>
<evidence type="ECO:0000256" key="1">
    <source>
        <dbReference type="SAM" id="Phobius"/>
    </source>
</evidence>
<reference evidence="2" key="1">
    <citation type="journal article" date="2016" name="Insect Biochem. Mol. Biol.">
        <title>Multifaceted biological insights from a draft genome sequence of the tobacco hornworm moth, Manduca sexta.</title>
        <authorList>
            <person name="Kanost M.R."/>
            <person name="Arrese E.L."/>
            <person name="Cao X."/>
            <person name="Chen Y.R."/>
            <person name="Chellapilla S."/>
            <person name="Goldsmith M.R."/>
            <person name="Grosse-Wilde E."/>
            <person name="Heckel D.G."/>
            <person name="Herndon N."/>
            <person name="Jiang H."/>
            <person name="Papanicolaou A."/>
            <person name="Qu J."/>
            <person name="Soulages J.L."/>
            <person name="Vogel H."/>
            <person name="Walters J."/>
            <person name="Waterhouse R.M."/>
            <person name="Ahn S.J."/>
            <person name="Almeida F.C."/>
            <person name="An C."/>
            <person name="Aqrawi P."/>
            <person name="Bretschneider A."/>
            <person name="Bryant W.B."/>
            <person name="Bucks S."/>
            <person name="Chao H."/>
            <person name="Chevignon G."/>
            <person name="Christen J.M."/>
            <person name="Clarke D.F."/>
            <person name="Dittmer N.T."/>
            <person name="Ferguson L.C.F."/>
            <person name="Garavelou S."/>
            <person name="Gordon K.H.J."/>
            <person name="Gunaratna R.T."/>
            <person name="Han Y."/>
            <person name="Hauser F."/>
            <person name="He Y."/>
            <person name="Heidel-Fischer H."/>
            <person name="Hirsh A."/>
            <person name="Hu Y."/>
            <person name="Jiang H."/>
            <person name="Kalra D."/>
            <person name="Klinner C."/>
            <person name="Konig C."/>
            <person name="Kovar C."/>
            <person name="Kroll A.R."/>
            <person name="Kuwar S.S."/>
            <person name="Lee S.L."/>
            <person name="Lehman R."/>
            <person name="Li K."/>
            <person name="Li Z."/>
            <person name="Liang H."/>
            <person name="Lovelace S."/>
            <person name="Lu Z."/>
            <person name="Mansfield J.H."/>
            <person name="McCulloch K.J."/>
            <person name="Mathew T."/>
            <person name="Morton B."/>
            <person name="Muzny D.M."/>
            <person name="Neunemann D."/>
            <person name="Ongeri F."/>
            <person name="Pauchet Y."/>
            <person name="Pu L.L."/>
            <person name="Pyrousis I."/>
            <person name="Rao X.J."/>
            <person name="Redding A."/>
            <person name="Roesel C."/>
            <person name="Sanchez-Gracia A."/>
            <person name="Schaack S."/>
            <person name="Shukla A."/>
            <person name="Tetreau G."/>
            <person name="Wang Y."/>
            <person name="Xiong G.H."/>
            <person name="Traut W."/>
            <person name="Walsh T.K."/>
            <person name="Worley K.C."/>
            <person name="Wu D."/>
            <person name="Wu W."/>
            <person name="Wu Y.Q."/>
            <person name="Zhang X."/>
            <person name="Zou Z."/>
            <person name="Zucker H."/>
            <person name="Briscoe A.D."/>
            <person name="Burmester T."/>
            <person name="Clem R.J."/>
            <person name="Feyereisen R."/>
            <person name="Grimmelikhuijzen C.J.P."/>
            <person name="Hamodrakas S.J."/>
            <person name="Hansson B.S."/>
            <person name="Huguet E."/>
            <person name="Jermiin L.S."/>
            <person name="Lan Q."/>
            <person name="Lehman H.K."/>
            <person name="Lorenzen M."/>
            <person name="Merzendorfer H."/>
            <person name="Michalopoulos I."/>
            <person name="Morton D.B."/>
            <person name="Muthukrishnan S."/>
            <person name="Oakeshott J.G."/>
            <person name="Palmer W."/>
            <person name="Park Y."/>
            <person name="Passarelli A.L."/>
            <person name="Rozas J."/>
            <person name="Schwartz L.M."/>
            <person name="Smith W."/>
            <person name="Southgate A."/>
            <person name="Vilcinskas A."/>
            <person name="Vogt R."/>
            <person name="Wang P."/>
            <person name="Werren J."/>
            <person name="Yu X.Q."/>
            <person name="Zhou J.J."/>
            <person name="Brown S.J."/>
            <person name="Scherer S.E."/>
            <person name="Richards S."/>
            <person name="Blissard G.W."/>
        </authorList>
    </citation>
    <scope>NUCLEOTIDE SEQUENCE</scope>
</reference>
<organism evidence="2 3">
    <name type="scientific">Manduca sexta</name>
    <name type="common">Tobacco hawkmoth</name>
    <name type="synonym">Tobacco hornworm</name>
    <dbReference type="NCBI Taxonomy" id="7130"/>
    <lineage>
        <taxon>Eukaryota</taxon>
        <taxon>Metazoa</taxon>
        <taxon>Ecdysozoa</taxon>
        <taxon>Arthropoda</taxon>
        <taxon>Hexapoda</taxon>
        <taxon>Insecta</taxon>
        <taxon>Pterygota</taxon>
        <taxon>Neoptera</taxon>
        <taxon>Endopterygota</taxon>
        <taxon>Lepidoptera</taxon>
        <taxon>Glossata</taxon>
        <taxon>Ditrysia</taxon>
        <taxon>Bombycoidea</taxon>
        <taxon>Sphingidae</taxon>
        <taxon>Sphinginae</taxon>
        <taxon>Sphingini</taxon>
        <taxon>Manduca</taxon>
    </lineage>
</organism>
<keyword evidence="1" id="KW-0472">Membrane</keyword>
<evidence type="ECO:0000313" key="3">
    <source>
        <dbReference type="Proteomes" id="UP000791440"/>
    </source>
</evidence>
<keyword evidence="1" id="KW-0812">Transmembrane</keyword>
<keyword evidence="3" id="KW-1185">Reference proteome</keyword>
<evidence type="ECO:0000313" key="2">
    <source>
        <dbReference type="EMBL" id="KAG6449617.1"/>
    </source>
</evidence>